<protein>
    <submittedName>
        <fullName evidence="4">N-acetyltransferase</fullName>
    </submittedName>
</protein>
<dbReference type="SUPFAM" id="SSF55729">
    <property type="entry name" value="Acyl-CoA N-acyltransferases (Nat)"/>
    <property type="match status" value="1"/>
</dbReference>
<dbReference type="Gene3D" id="3.40.630.30">
    <property type="match status" value="1"/>
</dbReference>
<keyword evidence="2" id="KW-0012">Acyltransferase</keyword>
<dbReference type="InterPro" id="IPR050832">
    <property type="entry name" value="Bact_Acetyltransf"/>
</dbReference>
<sequence length="153" mass="17003">MGDATVTVRAVEATDEAAWKALYRGYRDFYRLDPDDAVVDRVWAWIQDATTVVEGIVAERDGQLVGLANHRAFHRPSTGTIGTYLDDLFVDPSVRRSGAATALLARLREDAAAQGRSVVRWITASDNADARSLYDREAAETRWVTYDMAPTPR</sequence>
<dbReference type="RefSeq" id="WP_188718495.1">
    <property type="nucleotide sequence ID" value="NZ_BAABBD010000003.1"/>
</dbReference>
<keyword evidence="5" id="KW-1185">Reference proteome</keyword>
<gene>
    <name evidence="4" type="ORF">GCM10010968_23520</name>
</gene>
<dbReference type="CDD" id="cd04301">
    <property type="entry name" value="NAT_SF"/>
    <property type="match status" value="1"/>
</dbReference>
<evidence type="ECO:0000313" key="4">
    <source>
        <dbReference type="EMBL" id="GGN88192.1"/>
    </source>
</evidence>
<feature type="domain" description="N-acetyltransferase" evidence="3">
    <location>
        <begin position="6"/>
        <end position="153"/>
    </location>
</feature>
<keyword evidence="1" id="KW-0808">Transferase</keyword>
<comment type="caution">
    <text evidence="4">The sequence shown here is derived from an EMBL/GenBank/DDBJ whole genome shotgun (WGS) entry which is preliminary data.</text>
</comment>
<dbReference type="InterPro" id="IPR000182">
    <property type="entry name" value="GNAT_dom"/>
</dbReference>
<evidence type="ECO:0000259" key="3">
    <source>
        <dbReference type="PROSITE" id="PS51186"/>
    </source>
</evidence>
<evidence type="ECO:0000313" key="5">
    <source>
        <dbReference type="Proteomes" id="UP000626982"/>
    </source>
</evidence>
<dbReference type="PROSITE" id="PS51186">
    <property type="entry name" value="GNAT"/>
    <property type="match status" value="1"/>
</dbReference>
<dbReference type="Proteomes" id="UP000626982">
    <property type="component" value="Unassembled WGS sequence"/>
</dbReference>
<dbReference type="Pfam" id="PF00583">
    <property type="entry name" value="Acetyltransf_1"/>
    <property type="match status" value="1"/>
</dbReference>
<evidence type="ECO:0000256" key="2">
    <source>
        <dbReference type="ARBA" id="ARBA00023315"/>
    </source>
</evidence>
<proteinExistence type="predicted"/>
<reference evidence="5" key="1">
    <citation type="journal article" date="2019" name="Int. J. Syst. Evol. Microbiol.">
        <title>The Global Catalogue of Microorganisms (GCM) 10K type strain sequencing project: providing services to taxonomists for standard genome sequencing and annotation.</title>
        <authorList>
            <consortium name="The Broad Institute Genomics Platform"/>
            <consortium name="The Broad Institute Genome Sequencing Center for Infectious Disease"/>
            <person name="Wu L."/>
            <person name="Ma J."/>
        </authorList>
    </citation>
    <scope>NUCLEOTIDE SEQUENCE [LARGE SCALE GENOMIC DNA]</scope>
    <source>
        <strain evidence="5">CGMCC 1.6960</strain>
    </source>
</reference>
<accession>A0ABQ2KN06</accession>
<organism evidence="4 5">
    <name type="scientific">Agrococcus terreus</name>
    <dbReference type="NCBI Taxonomy" id="574649"/>
    <lineage>
        <taxon>Bacteria</taxon>
        <taxon>Bacillati</taxon>
        <taxon>Actinomycetota</taxon>
        <taxon>Actinomycetes</taxon>
        <taxon>Micrococcales</taxon>
        <taxon>Microbacteriaceae</taxon>
        <taxon>Agrococcus</taxon>
    </lineage>
</organism>
<evidence type="ECO:0000256" key="1">
    <source>
        <dbReference type="ARBA" id="ARBA00022679"/>
    </source>
</evidence>
<dbReference type="InterPro" id="IPR016181">
    <property type="entry name" value="Acyl_CoA_acyltransferase"/>
</dbReference>
<name>A0ABQ2KN06_9MICO</name>
<dbReference type="EMBL" id="BMLM01000002">
    <property type="protein sequence ID" value="GGN88192.1"/>
    <property type="molecule type" value="Genomic_DNA"/>
</dbReference>
<dbReference type="PANTHER" id="PTHR43877">
    <property type="entry name" value="AMINOALKYLPHOSPHONATE N-ACETYLTRANSFERASE-RELATED-RELATED"/>
    <property type="match status" value="1"/>
</dbReference>